<keyword evidence="1" id="KW-0282">Flagellum</keyword>
<name>A0AAU8GUI5_9BACT</name>
<protein>
    <submittedName>
        <fullName evidence="1">Flagellar protein FlaG</fullName>
    </submittedName>
</protein>
<gene>
    <name evidence="1" type="ORF">V4D30_05155</name>
</gene>
<sequence>MRVDGIEKDNIIINPYRQTEADIMNLQNPLHIQANINLQTNINRANNQNAIDQSQNTQKVTISQEELNKMMDEIRHKFSMLEKYLQIDIDQQLQMPISKIIDMRTEEVIRQIPPEWIVEILKRMEELRGVFYSREV</sequence>
<keyword evidence="1" id="KW-0969">Cilium</keyword>
<evidence type="ECO:0000313" key="1">
    <source>
        <dbReference type="EMBL" id="XCH45724.1"/>
    </source>
</evidence>
<organism evidence="1">
    <name type="scientific">Thermodesulfovibrio autotrophicus</name>
    <dbReference type="NCBI Taxonomy" id="3118333"/>
    <lineage>
        <taxon>Bacteria</taxon>
        <taxon>Pseudomonadati</taxon>
        <taxon>Nitrospirota</taxon>
        <taxon>Thermodesulfovibrionia</taxon>
        <taxon>Thermodesulfovibrionales</taxon>
        <taxon>Thermodesulfovibrionaceae</taxon>
        <taxon>Thermodesulfovibrio</taxon>
    </lineage>
</organism>
<dbReference type="PANTHER" id="PTHR37166">
    <property type="entry name" value="PROTEIN FLAG"/>
    <property type="match status" value="1"/>
</dbReference>
<dbReference type="RefSeq" id="WP_353683266.1">
    <property type="nucleotide sequence ID" value="NZ_CP144373.1"/>
</dbReference>
<dbReference type="InterPro" id="IPR035924">
    <property type="entry name" value="FlaG-like_sf"/>
</dbReference>
<dbReference type="EMBL" id="CP144373">
    <property type="protein sequence ID" value="XCH45724.1"/>
    <property type="molecule type" value="Genomic_DNA"/>
</dbReference>
<dbReference type="InterPro" id="IPR005186">
    <property type="entry name" value="FlaG"/>
</dbReference>
<dbReference type="PANTHER" id="PTHR37166:SF1">
    <property type="entry name" value="PROTEIN FLAG"/>
    <property type="match status" value="1"/>
</dbReference>
<dbReference type="Gene3D" id="3.30.160.170">
    <property type="entry name" value="FlaG-like"/>
    <property type="match status" value="1"/>
</dbReference>
<accession>A0AAU8GUI5</accession>
<dbReference type="SUPFAM" id="SSF160214">
    <property type="entry name" value="FlaG-like"/>
    <property type="match status" value="1"/>
</dbReference>
<reference evidence="1" key="1">
    <citation type="submission" date="2024-01" db="EMBL/GenBank/DDBJ databases">
        <title>The first autotrophic representatives of the genus Thermodesulfovibrio.</title>
        <authorList>
            <person name="Maltseva A.I."/>
            <person name="Elcheninov A.G."/>
            <person name="Kublanov I.V."/>
            <person name="Lebedinsky A.V."/>
            <person name="Frolov E.N."/>
        </authorList>
    </citation>
    <scope>NUCLEOTIDE SEQUENCE</scope>
    <source>
        <strain evidence="1">3907-1M</strain>
    </source>
</reference>
<keyword evidence="1" id="KW-0966">Cell projection</keyword>
<dbReference type="Pfam" id="PF03646">
    <property type="entry name" value="FlaG"/>
    <property type="match status" value="1"/>
</dbReference>
<dbReference type="KEGG" id="taut:V4D30_05155"/>
<proteinExistence type="predicted"/>
<dbReference type="AlphaFoldDB" id="A0AAU8GUI5"/>